<proteinExistence type="predicted"/>
<dbReference type="KEGG" id="atq:GH723_04250"/>
<feature type="compositionally biased region" description="Low complexity" evidence="1">
    <location>
        <begin position="36"/>
        <end position="62"/>
    </location>
</feature>
<organism evidence="2 3">
    <name type="scientific">Actinomarinicola tropica</name>
    <dbReference type="NCBI Taxonomy" id="2789776"/>
    <lineage>
        <taxon>Bacteria</taxon>
        <taxon>Bacillati</taxon>
        <taxon>Actinomycetota</taxon>
        <taxon>Acidimicrobiia</taxon>
        <taxon>Acidimicrobiales</taxon>
        <taxon>Iamiaceae</taxon>
        <taxon>Actinomarinicola</taxon>
    </lineage>
</organism>
<gene>
    <name evidence="2" type="ORF">GH723_04250</name>
</gene>
<feature type="region of interest" description="Disordered" evidence="1">
    <location>
        <begin position="88"/>
        <end position="108"/>
    </location>
</feature>
<reference evidence="2 3" key="1">
    <citation type="submission" date="2019-11" db="EMBL/GenBank/DDBJ databases">
        <authorList>
            <person name="He Y."/>
        </authorList>
    </citation>
    <scope>NUCLEOTIDE SEQUENCE [LARGE SCALE GENOMIC DNA]</scope>
    <source>
        <strain evidence="2 3">SCSIO 58843</strain>
    </source>
</reference>
<evidence type="ECO:0000313" key="2">
    <source>
        <dbReference type="EMBL" id="QGG94377.1"/>
    </source>
</evidence>
<protein>
    <submittedName>
        <fullName evidence="2">Uncharacterized protein</fullName>
    </submittedName>
</protein>
<dbReference type="Proteomes" id="UP000334019">
    <property type="component" value="Chromosome"/>
</dbReference>
<feature type="region of interest" description="Disordered" evidence="1">
    <location>
        <begin position="36"/>
        <end position="64"/>
    </location>
</feature>
<feature type="region of interest" description="Disordered" evidence="1">
    <location>
        <begin position="232"/>
        <end position="258"/>
    </location>
</feature>
<evidence type="ECO:0000256" key="1">
    <source>
        <dbReference type="SAM" id="MobiDB-lite"/>
    </source>
</evidence>
<feature type="compositionally biased region" description="Pro residues" evidence="1">
    <location>
        <begin position="243"/>
        <end position="256"/>
    </location>
</feature>
<dbReference type="EMBL" id="CP045851">
    <property type="protein sequence ID" value="QGG94377.1"/>
    <property type="molecule type" value="Genomic_DNA"/>
</dbReference>
<accession>A0A5Q2RJZ9</accession>
<dbReference type="PROSITE" id="PS51257">
    <property type="entry name" value="PROKAR_LIPOPROTEIN"/>
    <property type="match status" value="1"/>
</dbReference>
<evidence type="ECO:0000313" key="3">
    <source>
        <dbReference type="Proteomes" id="UP000334019"/>
    </source>
</evidence>
<dbReference type="AlphaFoldDB" id="A0A5Q2RJZ9"/>
<sequence>MSKTARPRRGDGNKQLRGVLAAFIVAMVVVAAACSSDSPTSSSEATPTSTSTTAEPTTTTTAEDPEAVMARAQREWHTLVATELSDSTWSRDPLWGPRQRPTAASAAGGTSRIWDFDPLAGWGVAAQVELEGQTAAEAEAESVAVPDGEGARIVADGDGNDLRFLVPTYYGNGIAVAALGHVDGDWTLLAFAGQGDETRYAMDAQISSDGGIVVWLNDCHLSCADGTVTEARAERTSDGYAIPSPPSPPPPPPPPSGREIIDGVSAELRRLADEQLGSSPEWACDPLDDPYVGAGIWCYHGSGPRIIVVAELTDLDGRFRWQIWGPEEMQ</sequence>
<name>A0A5Q2RJZ9_9ACTN</name>
<keyword evidence="3" id="KW-1185">Reference proteome</keyword>